<evidence type="ECO:0000313" key="3">
    <source>
        <dbReference type="Proteomes" id="UP000010931"/>
    </source>
</evidence>
<protein>
    <submittedName>
        <fullName evidence="2">Uncharacterized protein</fullName>
    </submittedName>
</protein>
<dbReference type="AlphaFoldDB" id="L7FBG9"/>
<dbReference type="GeneID" id="97401363"/>
<evidence type="ECO:0000256" key="1">
    <source>
        <dbReference type="SAM" id="MobiDB-lite"/>
    </source>
</evidence>
<feature type="region of interest" description="Disordered" evidence="1">
    <location>
        <begin position="76"/>
        <end position="107"/>
    </location>
</feature>
<name>L7FBG9_STRT8</name>
<organism evidence="2 3">
    <name type="scientific">Streptomyces turgidiscabies (strain Car8)</name>
    <dbReference type="NCBI Taxonomy" id="698760"/>
    <lineage>
        <taxon>Bacteria</taxon>
        <taxon>Bacillati</taxon>
        <taxon>Actinomycetota</taxon>
        <taxon>Actinomycetes</taxon>
        <taxon>Kitasatosporales</taxon>
        <taxon>Streptomycetaceae</taxon>
        <taxon>Streptomyces</taxon>
    </lineage>
</organism>
<accession>L7FBG9</accession>
<reference evidence="2 3" key="1">
    <citation type="journal article" date="2011" name="Plasmid">
        <title>Streptomyces turgidiscabies Car8 contains a modular pathogenicity island that shares virulence genes with other actinobacterial plant pathogens.</title>
        <authorList>
            <person name="Huguet-Tapia J.C."/>
            <person name="Badger J.H."/>
            <person name="Loria R."/>
            <person name="Pettis G.S."/>
        </authorList>
    </citation>
    <scope>NUCLEOTIDE SEQUENCE [LARGE SCALE GENOMIC DNA]</scope>
    <source>
        <strain evidence="2 3">Car8</strain>
    </source>
</reference>
<evidence type="ECO:0000313" key="2">
    <source>
        <dbReference type="EMBL" id="ELP68582.1"/>
    </source>
</evidence>
<dbReference type="Proteomes" id="UP000010931">
    <property type="component" value="Unassembled WGS sequence"/>
</dbReference>
<proteinExistence type="predicted"/>
<dbReference type="PATRIC" id="fig|698760.3.peg.2752"/>
<keyword evidence="3" id="KW-1185">Reference proteome</keyword>
<comment type="caution">
    <text evidence="2">The sequence shown here is derived from an EMBL/GenBank/DDBJ whole genome shotgun (WGS) entry which is preliminary data.</text>
</comment>
<dbReference type="RefSeq" id="WP_006376285.1">
    <property type="nucleotide sequence ID" value="NZ_AEJB01000208.1"/>
</dbReference>
<gene>
    <name evidence="2" type="ORF">STRTUCAR8_03596</name>
</gene>
<dbReference type="EMBL" id="AEJB01000208">
    <property type="protein sequence ID" value="ELP68582.1"/>
    <property type="molecule type" value="Genomic_DNA"/>
</dbReference>
<sequence length="107" mass="11546">MRQAIQIDDLVSVAGGRRAIEGRFLEAGHPVHDAYVGKPQPVAAARNPVTYFDSSHAARPCGCGAPVYARLVPYRPRPESPARPGGQDDAHAWLQRHPVEAAKLDSV</sequence>